<dbReference type="OrthoDB" id="3210235at2"/>
<dbReference type="SUPFAM" id="SSF46689">
    <property type="entry name" value="Homeodomain-like"/>
    <property type="match status" value="1"/>
</dbReference>
<dbReference type="InterPro" id="IPR009057">
    <property type="entry name" value="Homeodomain-like_sf"/>
</dbReference>
<dbReference type="Pfam" id="PF00440">
    <property type="entry name" value="TetR_N"/>
    <property type="match status" value="1"/>
</dbReference>
<evidence type="ECO:0000313" key="5">
    <source>
        <dbReference type="Proteomes" id="UP000253303"/>
    </source>
</evidence>
<reference evidence="4 5" key="1">
    <citation type="submission" date="2018-06" db="EMBL/GenBank/DDBJ databases">
        <title>Sphaerisporangium craniellae sp. nov., isolated from a marine sponge in the South China Sea.</title>
        <authorList>
            <person name="Li L."/>
        </authorList>
    </citation>
    <scope>NUCLEOTIDE SEQUENCE [LARGE SCALE GENOMIC DNA]</scope>
    <source>
        <strain evidence="4 5">LHW63015</strain>
    </source>
</reference>
<evidence type="ECO:0000313" key="4">
    <source>
        <dbReference type="EMBL" id="RBQ19918.1"/>
    </source>
</evidence>
<dbReference type="Proteomes" id="UP000253303">
    <property type="component" value="Unassembled WGS sequence"/>
</dbReference>
<evidence type="ECO:0000256" key="2">
    <source>
        <dbReference type="PROSITE-ProRule" id="PRU00335"/>
    </source>
</evidence>
<keyword evidence="5" id="KW-1185">Reference proteome</keyword>
<evidence type="ECO:0000259" key="3">
    <source>
        <dbReference type="PROSITE" id="PS50977"/>
    </source>
</evidence>
<protein>
    <submittedName>
        <fullName evidence="4">TetR/AcrR family transcriptional regulator</fullName>
    </submittedName>
</protein>
<dbReference type="Gene3D" id="1.10.10.60">
    <property type="entry name" value="Homeodomain-like"/>
    <property type="match status" value="1"/>
</dbReference>
<dbReference type="SUPFAM" id="SSF48498">
    <property type="entry name" value="Tetracyclin repressor-like, C-terminal domain"/>
    <property type="match status" value="1"/>
</dbReference>
<dbReference type="GO" id="GO:0000976">
    <property type="term" value="F:transcription cis-regulatory region binding"/>
    <property type="evidence" value="ECO:0007669"/>
    <property type="project" value="TreeGrafter"/>
</dbReference>
<dbReference type="EMBL" id="QMEY01000003">
    <property type="protein sequence ID" value="RBQ19918.1"/>
    <property type="molecule type" value="Genomic_DNA"/>
</dbReference>
<dbReference type="InterPro" id="IPR036271">
    <property type="entry name" value="Tet_transcr_reg_TetR-rel_C_sf"/>
</dbReference>
<keyword evidence="1 2" id="KW-0238">DNA-binding</keyword>
<dbReference type="PRINTS" id="PR00455">
    <property type="entry name" value="HTHTETR"/>
</dbReference>
<dbReference type="PROSITE" id="PS50977">
    <property type="entry name" value="HTH_TETR_2"/>
    <property type="match status" value="1"/>
</dbReference>
<organism evidence="4 5">
    <name type="scientific">Spongiactinospora rosea</name>
    <dbReference type="NCBI Taxonomy" id="2248750"/>
    <lineage>
        <taxon>Bacteria</taxon>
        <taxon>Bacillati</taxon>
        <taxon>Actinomycetota</taxon>
        <taxon>Actinomycetes</taxon>
        <taxon>Streptosporangiales</taxon>
        <taxon>Streptosporangiaceae</taxon>
        <taxon>Spongiactinospora</taxon>
    </lineage>
</organism>
<dbReference type="Gene3D" id="1.10.357.10">
    <property type="entry name" value="Tetracycline Repressor, domain 2"/>
    <property type="match status" value="1"/>
</dbReference>
<feature type="domain" description="HTH tetR-type" evidence="3">
    <location>
        <begin position="13"/>
        <end position="73"/>
    </location>
</feature>
<comment type="caution">
    <text evidence="4">The sequence shown here is derived from an EMBL/GenBank/DDBJ whole genome shotgun (WGS) entry which is preliminary data.</text>
</comment>
<accession>A0A366M121</accession>
<feature type="DNA-binding region" description="H-T-H motif" evidence="2">
    <location>
        <begin position="36"/>
        <end position="55"/>
    </location>
</feature>
<dbReference type="Pfam" id="PF17920">
    <property type="entry name" value="TetR_C_16"/>
    <property type="match status" value="1"/>
</dbReference>
<gene>
    <name evidence="4" type="ORF">DP939_08715</name>
</gene>
<proteinExistence type="predicted"/>
<evidence type="ECO:0000256" key="1">
    <source>
        <dbReference type="ARBA" id="ARBA00023125"/>
    </source>
</evidence>
<dbReference type="InterPro" id="IPR041678">
    <property type="entry name" value="TetR_C_16"/>
</dbReference>
<dbReference type="GO" id="GO:0003700">
    <property type="term" value="F:DNA-binding transcription factor activity"/>
    <property type="evidence" value="ECO:0007669"/>
    <property type="project" value="TreeGrafter"/>
</dbReference>
<dbReference type="PANTHER" id="PTHR30055">
    <property type="entry name" value="HTH-TYPE TRANSCRIPTIONAL REGULATOR RUTR"/>
    <property type="match status" value="1"/>
</dbReference>
<dbReference type="AlphaFoldDB" id="A0A366M121"/>
<dbReference type="InterPro" id="IPR001647">
    <property type="entry name" value="HTH_TetR"/>
</dbReference>
<dbReference type="PANTHER" id="PTHR30055:SF235">
    <property type="entry name" value="TRANSCRIPTIONAL REGULATORY PROTEIN"/>
    <property type="match status" value="1"/>
</dbReference>
<name>A0A366M121_9ACTN</name>
<dbReference type="InterPro" id="IPR050109">
    <property type="entry name" value="HTH-type_TetR-like_transc_reg"/>
</dbReference>
<sequence length="199" mass="20885">MSGVSTTRAERRRRTEERILDAARALFAERGFERTTIRAVATAASVDPALVMQYFGSKRELFGQAALALPARSGGDEAGGPARGDEGVIEGVLDTLGVRLGGLPAVSLAMMRSMLTHPEAAESARAMLRAQIDQISAALPGQGGGGDSRLRAALLTSIMVGVTVGHQLLGIDDLRDTPAEEIARVLRPALSALIESPRS</sequence>